<dbReference type="Gene3D" id="3.40.50.300">
    <property type="entry name" value="P-loop containing nucleotide triphosphate hydrolases"/>
    <property type="match status" value="1"/>
</dbReference>
<dbReference type="InterPro" id="IPR006073">
    <property type="entry name" value="GTP-bd"/>
</dbReference>
<feature type="domain" description="G" evidence="2">
    <location>
        <begin position="52"/>
        <end position="165"/>
    </location>
</feature>
<dbReference type="Proteomes" id="UP000659904">
    <property type="component" value="Unassembled WGS sequence"/>
</dbReference>
<dbReference type="GO" id="GO:0000028">
    <property type="term" value="P:ribosomal small subunit assembly"/>
    <property type="evidence" value="ECO:0007669"/>
    <property type="project" value="TreeGrafter"/>
</dbReference>
<dbReference type="RefSeq" id="WP_120319311.1">
    <property type="nucleotide sequence ID" value="NZ_BONH01000033.1"/>
</dbReference>
<keyword evidence="1" id="KW-0472">Membrane</keyword>
<dbReference type="GO" id="GO:0005525">
    <property type="term" value="F:GTP binding"/>
    <property type="evidence" value="ECO:0007669"/>
    <property type="project" value="InterPro"/>
</dbReference>
<dbReference type="InterPro" id="IPR005662">
    <property type="entry name" value="GTPase_Era-like"/>
</dbReference>
<dbReference type="AlphaFoldDB" id="A0A8J3P245"/>
<gene>
    <name evidence="3" type="ORF">Cci01nite_59950</name>
</gene>
<dbReference type="Pfam" id="PF01926">
    <property type="entry name" value="MMR_HSR1"/>
    <property type="match status" value="1"/>
</dbReference>
<keyword evidence="4" id="KW-1185">Reference proteome</keyword>
<sequence length="535" mass="56624">MSAPTVVERMAALERFTAATADRLPERDLAPARALIGRAGERLALSQLHTVVALAGATGTGKSSIFNALAGVPLSQTGVRRPTTGEAHACVWGSDSADPLLDWLGVDRRYTRDGGTGPDLSGLVLLDLPDYDSVQAAHRAEADRLLSVVDLIVWVLHPQKYADKIVHAGYLAQFHRHRDITVVALNAVDLLSGPDLADCTADLRRLLAADGLDGLPVLTTSTVGPPGLDPLVEAIRQAVVARQAAVRRLAADLDGVTAALAPAVAAEPPKAALDNEASRALTAALSQAAAVPTVAAAVEAAYVHRARKMTGWPLLRWIRRTRPDPLERLHLGDHRAAVPAATSLAPASPAATAAVTKALREAADRASAPLPAPWQDAMLAAVRAHRDELPDALDRAVAQTDLGVARKRWWWRAVGLLQWLVTAVALVGLLWLGVRLGMQALALPPLRTPLVDGWLPMPTALLAGGLLAGFLIAVLVRPVVRLAARARRRRATKRLRSSVQGVVKQLVEAPATAVLTDYTAARSALREATGGTARR</sequence>
<dbReference type="GO" id="GO:0019843">
    <property type="term" value="F:rRNA binding"/>
    <property type="evidence" value="ECO:0007669"/>
    <property type="project" value="TreeGrafter"/>
</dbReference>
<keyword evidence="1" id="KW-0812">Transmembrane</keyword>
<keyword evidence="1" id="KW-1133">Transmembrane helix</keyword>
<dbReference type="GO" id="GO:0043024">
    <property type="term" value="F:ribosomal small subunit binding"/>
    <property type="evidence" value="ECO:0007669"/>
    <property type="project" value="TreeGrafter"/>
</dbReference>
<reference evidence="3 4" key="1">
    <citation type="submission" date="2021-01" db="EMBL/GenBank/DDBJ databases">
        <title>Whole genome shotgun sequence of Catellatospora citrea NBRC 14495.</title>
        <authorList>
            <person name="Komaki H."/>
            <person name="Tamura T."/>
        </authorList>
    </citation>
    <scope>NUCLEOTIDE SEQUENCE [LARGE SCALE GENOMIC DNA]</scope>
    <source>
        <strain evidence="3 4">NBRC 14495</strain>
    </source>
</reference>
<evidence type="ECO:0000313" key="4">
    <source>
        <dbReference type="Proteomes" id="UP000659904"/>
    </source>
</evidence>
<dbReference type="InterPro" id="IPR027417">
    <property type="entry name" value="P-loop_NTPase"/>
</dbReference>
<dbReference type="GO" id="GO:0005829">
    <property type="term" value="C:cytosol"/>
    <property type="evidence" value="ECO:0007669"/>
    <property type="project" value="TreeGrafter"/>
</dbReference>
<dbReference type="PANTHER" id="PTHR42698:SF1">
    <property type="entry name" value="GTPASE ERA, MITOCHONDRIAL"/>
    <property type="match status" value="1"/>
</dbReference>
<comment type="caution">
    <text evidence="3">The sequence shown here is derived from an EMBL/GenBank/DDBJ whole genome shotgun (WGS) entry which is preliminary data.</text>
</comment>
<organism evidence="3 4">
    <name type="scientific">Catellatospora citrea</name>
    <dbReference type="NCBI Taxonomy" id="53366"/>
    <lineage>
        <taxon>Bacteria</taxon>
        <taxon>Bacillati</taxon>
        <taxon>Actinomycetota</taxon>
        <taxon>Actinomycetes</taxon>
        <taxon>Micromonosporales</taxon>
        <taxon>Micromonosporaceae</taxon>
        <taxon>Catellatospora</taxon>
    </lineage>
</organism>
<dbReference type="EMBL" id="BONH01000033">
    <property type="protein sequence ID" value="GIG00902.1"/>
    <property type="molecule type" value="Genomic_DNA"/>
</dbReference>
<name>A0A8J3P245_9ACTN</name>
<proteinExistence type="predicted"/>
<protein>
    <recommendedName>
        <fullName evidence="2">G domain-containing protein</fullName>
    </recommendedName>
</protein>
<dbReference type="SUPFAM" id="SSF52540">
    <property type="entry name" value="P-loop containing nucleoside triphosphate hydrolases"/>
    <property type="match status" value="1"/>
</dbReference>
<evidence type="ECO:0000259" key="2">
    <source>
        <dbReference type="Pfam" id="PF01926"/>
    </source>
</evidence>
<accession>A0A8J3P245</accession>
<feature type="transmembrane region" description="Helical" evidence="1">
    <location>
        <begin position="454"/>
        <end position="480"/>
    </location>
</feature>
<feature type="transmembrane region" description="Helical" evidence="1">
    <location>
        <begin position="416"/>
        <end position="434"/>
    </location>
</feature>
<evidence type="ECO:0000313" key="3">
    <source>
        <dbReference type="EMBL" id="GIG00902.1"/>
    </source>
</evidence>
<evidence type="ECO:0000256" key="1">
    <source>
        <dbReference type="SAM" id="Phobius"/>
    </source>
</evidence>
<dbReference type="PANTHER" id="PTHR42698">
    <property type="entry name" value="GTPASE ERA"/>
    <property type="match status" value="1"/>
</dbReference>